<dbReference type="Proteomes" id="UP001549366">
    <property type="component" value="Unassembled WGS sequence"/>
</dbReference>
<comment type="similarity">
    <text evidence="2">Belongs to the fatty acid desaturase type 2 family.</text>
</comment>
<feature type="domain" description="Transposase IS204/IS1001/IS1096/IS1165 DDE" evidence="12">
    <location>
        <begin position="270"/>
        <end position="386"/>
    </location>
</feature>
<evidence type="ECO:0000313" key="13">
    <source>
        <dbReference type="EMBL" id="MET4757039.1"/>
    </source>
</evidence>
<evidence type="ECO:0000256" key="9">
    <source>
        <dbReference type="ARBA" id="ARBA00023136"/>
    </source>
</evidence>
<evidence type="ECO:0000256" key="6">
    <source>
        <dbReference type="ARBA" id="ARBA00023002"/>
    </source>
</evidence>
<dbReference type="PANTHER" id="PTHR11351">
    <property type="entry name" value="ACYL-COA DESATURASE"/>
    <property type="match status" value="1"/>
</dbReference>
<dbReference type="CDD" id="cd03505">
    <property type="entry name" value="Delta9-FADS-like"/>
    <property type="match status" value="1"/>
</dbReference>
<dbReference type="InterPro" id="IPR005804">
    <property type="entry name" value="FA_desaturase_dom"/>
</dbReference>
<evidence type="ECO:0000256" key="7">
    <source>
        <dbReference type="ARBA" id="ARBA00023004"/>
    </source>
</evidence>
<accession>A0ABV2SI40</accession>
<name>A0ABV2SI40_9GAMM</name>
<keyword evidence="14" id="KW-1185">Reference proteome</keyword>
<evidence type="ECO:0000256" key="4">
    <source>
        <dbReference type="ARBA" id="ARBA00022832"/>
    </source>
</evidence>
<feature type="domain" description="Fatty acid desaturase" evidence="11">
    <location>
        <begin position="11"/>
        <end position="214"/>
    </location>
</feature>
<feature type="transmembrane region" description="Helical" evidence="10">
    <location>
        <begin position="135"/>
        <end position="159"/>
    </location>
</feature>
<keyword evidence="6 13" id="KW-0560">Oxidoreductase</keyword>
<keyword evidence="9 10" id="KW-0472">Membrane</keyword>
<feature type="transmembrane region" description="Helical" evidence="10">
    <location>
        <begin position="12"/>
        <end position="33"/>
    </location>
</feature>
<organism evidence="13 14">
    <name type="scientific">Endozoicomonas lisbonensis</name>
    <dbReference type="NCBI Taxonomy" id="3120522"/>
    <lineage>
        <taxon>Bacteria</taxon>
        <taxon>Pseudomonadati</taxon>
        <taxon>Pseudomonadota</taxon>
        <taxon>Gammaproteobacteria</taxon>
        <taxon>Oceanospirillales</taxon>
        <taxon>Endozoicomonadaceae</taxon>
        <taxon>Endozoicomonas</taxon>
    </lineage>
</organism>
<dbReference type="EMBL" id="JBEWTB010000002">
    <property type="protein sequence ID" value="MET4757039.1"/>
    <property type="molecule type" value="Genomic_DNA"/>
</dbReference>
<reference evidence="13 14" key="1">
    <citation type="submission" date="2024-06" db="EMBL/GenBank/DDBJ databases">
        <title>Genomic Encyclopedia of Type Strains, Phase V (KMG-V): Genome sequencing to study the core and pangenomes of soil and plant-associated prokaryotes.</title>
        <authorList>
            <person name="Whitman W."/>
        </authorList>
    </citation>
    <scope>NUCLEOTIDE SEQUENCE [LARGE SCALE GENOMIC DNA]</scope>
    <source>
        <strain evidence="13 14">NE40</strain>
    </source>
</reference>
<evidence type="ECO:0000259" key="12">
    <source>
        <dbReference type="Pfam" id="PF01610"/>
    </source>
</evidence>
<keyword evidence="3 10" id="KW-0812">Transmembrane</keyword>
<keyword evidence="8" id="KW-0443">Lipid metabolism</keyword>
<dbReference type="RefSeq" id="WP_354011264.1">
    <property type="nucleotide sequence ID" value="NZ_JBEWTA010000001.1"/>
</dbReference>
<keyword evidence="7" id="KW-0408">Iron</keyword>
<dbReference type="InterPro" id="IPR015876">
    <property type="entry name" value="Acyl-CoA_DS"/>
</dbReference>
<evidence type="ECO:0000256" key="8">
    <source>
        <dbReference type="ARBA" id="ARBA00023098"/>
    </source>
</evidence>
<dbReference type="GO" id="GO:0004768">
    <property type="term" value="F:stearoyl-CoA 9-desaturase activity"/>
    <property type="evidence" value="ECO:0007669"/>
    <property type="project" value="UniProtKB-EC"/>
</dbReference>
<gene>
    <name evidence="13" type="ORF">V5J35_002231</name>
</gene>
<dbReference type="InterPro" id="IPR002560">
    <property type="entry name" value="Transposase_DDE"/>
</dbReference>
<evidence type="ECO:0000313" key="14">
    <source>
        <dbReference type="Proteomes" id="UP001549366"/>
    </source>
</evidence>
<evidence type="ECO:0000256" key="5">
    <source>
        <dbReference type="ARBA" id="ARBA00022989"/>
    </source>
</evidence>
<sequence length="396" mass="45945">MWYEGMLALSPLGVILATLLLTHITILSVTIYLHRHSAHNSVDLHPVLKHAFRFWLWLTTGMRTKEWTAIHRKHHARCETKEDPHSPVQRGLGIVLWQGAELYRKEARNPQTIEGYGQRTPEDWIENHLYTPYPFLGIAIMLLIDVALFGLIGITVWAIQMIWIPFFAAGVINGVGHHSGYRNFECRDAARNIFPWGILIGGEELHNNHHTYPNSAKLSVRPWEFDIGWLWIRLFRFLGLASIKRTKPLAIRNKDKNHIDRDTVMAVINNRFQIMAQYRRQVIAPLVNHEQKIATEKTKRLLKSAQKLLAREEHLLAPAHMEKIHSIIDTSQVLNTIYRKKKDLQAIWHQIKDQNERIEALIQWCHEAESSGIKVLQDFSRSLKTYTLPEPALKQG</sequence>
<dbReference type="Pfam" id="PF01610">
    <property type="entry name" value="DDE_Tnp_ISL3"/>
    <property type="match status" value="1"/>
</dbReference>
<keyword evidence="5 10" id="KW-1133">Transmembrane helix</keyword>
<evidence type="ECO:0000256" key="10">
    <source>
        <dbReference type="SAM" id="Phobius"/>
    </source>
</evidence>
<evidence type="ECO:0000256" key="1">
    <source>
        <dbReference type="ARBA" id="ARBA00004141"/>
    </source>
</evidence>
<comment type="caution">
    <text evidence="13">The sequence shown here is derived from an EMBL/GenBank/DDBJ whole genome shotgun (WGS) entry which is preliminary data.</text>
</comment>
<dbReference type="Pfam" id="PF00487">
    <property type="entry name" value="FA_desaturase"/>
    <property type="match status" value="1"/>
</dbReference>
<evidence type="ECO:0000256" key="3">
    <source>
        <dbReference type="ARBA" id="ARBA00022692"/>
    </source>
</evidence>
<dbReference type="EC" id="1.14.19.1" evidence="13"/>
<proteinExistence type="inferred from homology"/>
<dbReference type="PANTHER" id="PTHR11351:SF33">
    <property type="entry name" value="DELTA-9 FATTY ACID DESATURASE, DESA"/>
    <property type="match status" value="1"/>
</dbReference>
<comment type="subcellular location">
    <subcellularLocation>
        <location evidence="1">Membrane</location>
        <topology evidence="1">Multi-pass membrane protein</topology>
    </subcellularLocation>
</comment>
<evidence type="ECO:0000256" key="2">
    <source>
        <dbReference type="ARBA" id="ARBA00008749"/>
    </source>
</evidence>
<keyword evidence="4" id="KW-0276">Fatty acid metabolism</keyword>
<protein>
    <submittedName>
        <fullName evidence="13">Stearoyl-CoA desaturase (Delta-9 desaturase)</fullName>
        <ecNumber evidence="13">1.14.19.1</ecNumber>
    </submittedName>
</protein>
<evidence type="ECO:0000259" key="11">
    <source>
        <dbReference type="Pfam" id="PF00487"/>
    </source>
</evidence>